<feature type="compositionally biased region" description="Basic and acidic residues" evidence="1">
    <location>
        <begin position="564"/>
        <end position="592"/>
    </location>
</feature>
<evidence type="ECO:0000313" key="2">
    <source>
        <dbReference type="EMBL" id="KAK4146432.1"/>
    </source>
</evidence>
<feature type="compositionally biased region" description="Polar residues" evidence="1">
    <location>
        <begin position="239"/>
        <end position="249"/>
    </location>
</feature>
<reference evidence="2" key="1">
    <citation type="journal article" date="2023" name="Mol. Phylogenet. Evol.">
        <title>Genome-scale phylogeny and comparative genomics of the fungal order Sordariales.</title>
        <authorList>
            <person name="Hensen N."/>
            <person name="Bonometti L."/>
            <person name="Westerberg I."/>
            <person name="Brannstrom I.O."/>
            <person name="Guillou S."/>
            <person name="Cros-Aarteil S."/>
            <person name="Calhoun S."/>
            <person name="Haridas S."/>
            <person name="Kuo A."/>
            <person name="Mondo S."/>
            <person name="Pangilinan J."/>
            <person name="Riley R."/>
            <person name="LaButti K."/>
            <person name="Andreopoulos B."/>
            <person name="Lipzen A."/>
            <person name="Chen C."/>
            <person name="Yan M."/>
            <person name="Daum C."/>
            <person name="Ng V."/>
            <person name="Clum A."/>
            <person name="Steindorff A."/>
            <person name="Ohm R.A."/>
            <person name="Martin F."/>
            <person name="Silar P."/>
            <person name="Natvig D.O."/>
            <person name="Lalanne C."/>
            <person name="Gautier V."/>
            <person name="Ament-Velasquez S.L."/>
            <person name="Kruys A."/>
            <person name="Hutchinson M.I."/>
            <person name="Powell A.J."/>
            <person name="Barry K."/>
            <person name="Miller A.N."/>
            <person name="Grigoriev I.V."/>
            <person name="Debuchy R."/>
            <person name="Gladieux P."/>
            <person name="Hiltunen Thoren M."/>
            <person name="Johannesson H."/>
        </authorList>
    </citation>
    <scope>NUCLEOTIDE SEQUENCE</scope>
    <source>
        <strain evidence="2">CBS 141.50</strain>
    </source>
</reference>
<dbReference type="EMBL" id="MU853561">
    <property type="protein sequence ID" value="KAK4146432.1"/>
    <property type="molecule type" value="Genomic_DNA"/>
</dbReference>
<reference evidence="2" key="2">
    <citation type="submission" date="2023-05" db="EMBL/GenBank/DDBJ databases">
        <authorList>
            <consortium name="Lawrence Berkeley National Laboratory"/>
            <person name="Steindorff A."/>
            <person name="Hensen N."/>
            <person name="Bonometti L."/>
            <person name="Westerberg I."/>
            <person name="Brannstrom I.O."/>
            <person name="Guillou S."/>
            <person name="Cros-Aarteil S."/>
            <person name="Calhoun S."/>
            <person name="Haridas S."/>
            <person name="Kuo A."/>
            <person name="Mondo S."/>
            <person name="Pangilinan J."/>
            <person name="Riley R."/>
            <person name="Labutti K."/>
            <person name="Andreopoulos B."/>
            <person name="Lipzen A."/>
            <person name="Chen C."/>
            <person name="Yanf M."/>
            <person name="Daum C."/>
            <person name="Ng V."/>
            <person name="Clum A."/>
            <person name="Ohm R."/>
            <person name="Martin F."/>
            <person name="Silar P."/>
            <person name="Natvig D."/>
            <person name="Lalanne C."/>
            <person name="Gautier V."/>
            <person name="Ament-Velasquez S.L."/>
            <person name="Kruys A."/>
            <person name="Hutchinson M.I."/>
            <person name="Powell A.J."/>
            <person name="Barry K."/>
            <person name="Miller A.N."/>
            <person name="Grigoriev I.V."/>
            <person name="Debuchy R."/>
            <person name="Gladieux P."/>
            <person name="Thoren M.H."/>
            <person name="Johannesson H."/>
        </authorList>
    </citation>
    <scope>NUCLEOTIDE SEQUENCE</scope>
    <source>
        <strain evidence="2">CBS 141.50</strain>
    </source>
</reference>
<feature type="compositionally biased region" description="Low complexity" evidence="1">
    <location>
        <begin position="468"/>
        <end position="477"/>
    </location>
</feature>
<feature type="region of interest" description="Disordered" evidence="1">
    <location>
        <begin position="770"/>
        <end position="887"/>
    </location>
</feature>
<gene>
    <name evidence="2" type="ORF">C8A04DRAFT_9715</name>
</gene>
<dbReference type="AlphaFoldDB" id="A0AAN6V7V2"/>
<name>A0AAN6V7V2_9PEZI</name>
<keyword evidence="3" id="KW-1185">Reference proteome</keyword>
<sequence>MGGGGDISSSNWIRKGSGLSGVSRRDQTPTISAVLKSEDEKGDTKGNTTTKLPSRLGPFLLRSMSSSSSVNEGGEKREDSDPVLAALDTAEKKSLRTIQKEFYASRTTEWVQNLTTETDVVPGHVAPLAEHESKQKNSEPEASSHKAMGVPHNPIQGNFIPLSKPKPKSKSRSSKERSSTDGPEEEPRSVYLKLSLTDSQMEKLAAVLSSEDGDVPALPRGRMKLTDRNSGDKDRETDTYLTRSRSQSPAKMHQSDSSPARARSRSPIKSILTKTPESQRTIQGRGHHRNQSSVQIGSVSPNKARETPHSHRTTPPTHKTPTRSGGGGNSDNSRGHAPAAPKPSLAPIDTEIARAHARLAALRIGKQPAIAVHKPVVERAPSPVRQPAPEAYPTLDYDDTSSYYSQESPVLDDGGGGGGGLERHPSHISPLRIHKDCRDEHEPRHLSILQEYTERKHSARSQEALLDGKSQGQGQQQQKKENEIGYTPLAPFLPRDMPTVRKASKTLIGEGGWLENTSKTDPMGGAGGATGAGLNSSPTRGGGGFLGNLVKKAKEMMETNSDQRAQRKSRDSDKDTSKDKSSKDAKSKDKRPASRQLAISLSPREQSLLYCELEFALATALNEYLTAQFAAGRVSADRLKKVAEDWQRKGRPRVLGFRYDVETQLDMVKAHVHEFMFCGRPNNNGTASAPAILAVLDTARSTARALRVRTFCQPDTVIAKQLIDARGLFHVLGCPEEQQIKMAEMIAFFRAAVERRRMVKAVEQQQAQQAQQQAQQAQQQAMQQGMHPDGNPVRHQQHQQKRSGDGGWWGHTQSHTLSHATHGPARGHTHSDGYVHGHGHGHNHNTAPTGHGGGHGGHGHGLNGPRGNSGGAGVGRMDPAAYESVEE</sequence>
<protein>
    <submittedName>
        <fullName evidence="2">Uncharacterized protein</fullName>
    </submittedName>
</protein>
<feature type="compositionally biased region" description="Polar residues" evidence="1">
    <location>
        <begin position="291"/>
        <end position="301"/>
    </location>
</feature>
<comment type="caution">
    <text evidence="2">The sequence shown here is derived from an EMBL/GenBank/DDBJ whole genome shotgun (WGS) entry which is preliminary data.</text>
</comment>
<dbReference type="GeneID" id="87822207"/>
<feature type="region of interest" description="Disordered" evidence="1">
    <location>
        <begin position="121"/>
        <end position="346"/>
    </location>
</feature>
<dbReference type="RefSeq" id="XP_062639803.1">
    <property type="nucleotide sequence ID" value="XM_062785594.1"/>
</dbReference>
<feature type="region of interest" description="Disordered" evidence="1">
    <location>
        <begin position="511"/>
        <end position="598"/>
    </location>
</feature>
<dbReference type="Proteomes" id="UP001302676">
    <property type="component" value="Unassembled WGS sequence"/>
</dbReference>
<feature type="compositionally biased region" description="Gly residues" evidence="1">
    <location>
        <begin position="850"/>
        <end position="874"/>
    </location>
</feature>
<feature type="compositionally biased region" description="Basic and acidic residues" evidence="1">
    <location>
        <begin position="224"/>
        <end position="238"/>
    </location>
</feature>
<evidence type="ECO:0000313" key="3">
    <source>
        <dbReference type="Proteomes" id="UP001302676"/>
    </source>
</evidence>
<organism evidence="2 3">
    <name type="scientific">Dichotomopilus funicola</name>
    <dbReference type="NCBI Taxonomy" id="1934379"/>
    <lineage>
        <taxon>Eukaryota</taxon>
        <taxon>Fungi</taxon>
        <taxon>Dikarya</taxon>
        <taxon>Ascomycota</taxon>
        <taxon>Pezizomycotina</taxon>
        <taxon>Sordariomycetes</taxon>
        <taxon>Sordariomycetidae</taxon>
        <taxon>Sordariales</taxon>
        <taxon>Chaetomiaceae</taxon>
        <taxon>Dichotomopilus</taxon>
    </lineage>
</organism>
<feature type="region of interest" description="Disordered" evidence="1">
    <location>
        <begin position="1"/>
        <end position="85"/>
    </location>
</feature>
<feature type="compositionally biased region" description="Basic and acidic residues" evidence="1">
    <location>
        <begin position="129"/>
        <end position="144"/>
    </location>
</feature>
<feature type="region of interest" description="Disordered" evidence="1">
    <location>
        <begin position="382"/>
        <end position="430"/>
    </location>
</feature>
<feature type="compositionally biased region" description="Low complexity" evidence="1">
    <location>
        <begin position="257"/>
        <end position="267"/>
    </location>
</feature>
<proteinExistence type="predicted"/>
<feature type="compositionally biased region" description="Low complexity" evidence="1">
    <location>
        <begin position="770"/>
        <end position="784"/>
    </location>
</feature>
<accession>A0AAN6V7V2</accession>
<feature type="compositionally biased region" description="Polar residues" evidence="1">
    <location>
        <begin position="272"/>
        <end position="282"/>
    </location>
</feature>
<feature type="compositionally biased region" description="Low complexity" evidence="1">
    <location>
        <begin position="313"/>
        <end position="323"/>
    </location>
</feature>
<evidence type="ECO:0000256" key="1">
    <source>
        <dbReference type="SAM" id="MobiDB-lite"/>
    </source>
</evidence>
<feature type="region of interest" description="Disordered" evidence="1">
    <location>
        <begin position="453"/>
        <end position="495"/>
    </location>
</feature>